<feature type="transmembrane region" description="Helical" evidence="5">
    <location>
        <begin position="299"/>
        <end position="319"/>
    </location>
</feature>
<feature type="transmembrane region" description="Helical" evidence="5">
    <location>
        <begin position="246"/>
        <end position="267"/>
    </location>
</feature>
<dbReference type="AlphaFoldDB" id="A0A8E2JAU7"/>
<feature type="transmembrane region" description="Helical" evidence="5">
    <location>
        <begin position="41"/>
        <end position="64"/>
    </location>
</feature>
<feature type="transmembrane region" description="Helical" evidence="5">
    <location>
        <begin position="358"/>
        <end position="378"/>
    </location>
</feature>
<feature type="transmembrane region" description="Helical" evidence="5">
    <location>
        <begin position="477"/>
        <end position="498"/>
    </location>
</feature>
<dbReference type="GO" id="GO:0015179">
    <property type="term" value="F:L-amino acid transmembrane transporter activity"/>
    <property type="evidence" value="ECO:0007669"/>
    <property type="project" value="TreeGrafter"/>
</dbReference>
<keyword evidence="4 5" id="KW-0472">Membrane</keyword>
<evidence type="ECO:0000256" key="3">
    <source>
        <dbReference type="ARBA" id="ARBA00022989"/>
    </source>
</evidence>
<keyword evidence="7" id="KW-1185">Reference proteome</keyword>
<accession>A0A8E2JAU7</accession>
<dbReference type="Pfam" id="PF13520">
    <property type="entry name" value="AA_permease_2"/>
    <property type="match status" value="1"/>
</dbReference>
<dbReference type="Proteomes" id="UP000250266">
    <property type="component" value="Unassembled WGS sequence"/>
</dbReference>
<dbReference type="InterPro" id="IPR002293">
    <property type="entry name" value="AA/rel_permease1"/>
</dbReference>
<evidence type="ECO:0000256" key="1">
    <source>
        <dbReference type="ARBA" id="ARBA00004141"/>
    </source>
</evidence>
<feature type="transmembrane region" description="Helical" evidence="5">
    <location>
        <begin position="384"/>
        <end position="406"/>
    </location>
</feature>
<evidence type="ECO:0000256" key="4">
    <source>
        <dbReference type="ARBA" id="ARBA00023136"/>
    </source>
</evidence>
<feature type="transmembrane region" description="Helical" evidence="5">
    <location>
        <begin position="84"/>
        <end position="108"/>
    </location>
</feature>
<sequence>MLLVLHTLEATCLILNQMIGWSIFVLPSFVAVLLENKTAAAIIWPLGGLYTLLCAYINLEYAAAWPFNGGEFIYISRMFRYPPLLLMCSFAWFFVAFSTPAGSSLVFAQQIVPRQLAQPNAWRTMYIASALTAVISWIHYRHPRIGLFANWASAAAKISFLVVMICAGLIRAVIDTHSIPPFDEFRGHSGENSTAYSKAVAVLLVLYSYHGWQAATYVTSEIYGGEETHDDECSQRRVKSLKSSTYLAVCVVTVIYSLFNWLLLWMFDFETMKNHKVSMTALLAMKAFGTSRMEDTACSISFCIATCAFGNVVSVLYTNKKVIRKIAWKRLIPYYATFQASSTYGRSKWDEKGTPRGALLLVTLITHVTTWLIFLRPVSEEVPFFISSIFTYGHSIVGILLGSGFLQHYREIHERRLRNEEMACTTPHPDDRISRVFHVAFRWFAGGIFLLGNIFVLVMPFFSVMDPRAYPWTLPTWILPLALGVVCSYGAFAAIYILSTCSRIWFDDGRRDSRVFQHKRGWMLEFPNINLTNFWIPHHPGALRERFALREESFDGEHTSLVSQNSV</sequence>
<keyword evidence="2 5" id="KW-0812">Transmembrane</keyword>
<organism evidence="6 7">
    <name type="scientific">Lepidopterella palustris CBS 459.81</name>
    <dbReference type="NCBI Taxonomy" id="1314670"/>
    <lineage>
        <taxon>Eukaryota</taxon>
        <taxon>Fungi</taxon>
        <taxon>Dikarya</taxon>
        <taxon>Ascomycota</taxon>
        <taxon>Pezizomycotina</taxon>
        <taxon>Dothideomycetes</taxon>
        <taxon>Pleosporomycetidae</taxon>
        <taxon>Mytilinidiales</taxon>
        <taxon>Argynnaceae</taxon>
        <taxon>Lepidopterella</taxon>
    </lineage>
</organism>
<dbReference type="Gene3D" id="1.20.1740.10">
    <property type="entry name" value="Amino acid/polyamine transporter I"/>
    <property type="match status" value="1"/>
</dbReference>
<dbReference type="OrthoDB" id="3938985at2759"/>
<keyword evidence="3 5" id="KW-1133">Transmembrane helix</keyword>
<evidence type="ECO:0000256" key="2">
    <source>
        <dbReference type="ARBA" id="ARBA00022692"/>
    </source>
</evidence>
<name>A0A8E2JAU7_9PEZI</name>
<evidence type="ECO:0008006" key="8">
    <source>
        <dbReference type="Google" id="ProtNLM"/>
    </source>
</evidence>
<dbReference type="EMBL" id="KV745274">
    <property type="protein sequence ID" value="OCK75785.1"/>
    <property type="molecule type" value="Genomic_DNA"/>
</dbReference>
<gene>
    <name evidence="6" type="ORF">K432DRAFT_464940</name>
</gene>
<evidence type="ECO:0000256" key="5">
    <source>
        <dbReference type="SAM" id="Phobius"/>
    </source>
</evidence>
<comment type="subcellular location">
    <subcellularLocation>
        <location evidence="1">Membrane</location>
        <topology evidence="1">Multi-pass membrane protein</topology>
    </subcellularLocation>
</comment>
<dbReference type="InterPro" id="IPR050598">
    <property type="entry name" value="AminoAcid_Transporter"/>
</dbReference>
<feature type="transmembrane region" description="Helical" evidence="5">
    <location>
        <begin position="443"/>
        <end position="465"/>
    </location>
</feature>
<protein>
    <recommendedName>
        <fullName evidence="8">Amino acid transporter</fullName>
    </recommendedName>
</protein>
<feature type="transmembrane region" description="Helical" evidence="5">
    <location>
        <begin position="14"/>
        <end position="34"/>
    </location>
</feature>
<evidence type="ECO:0000313" key="6">
    <source>
        <dbReference type="EMBL" id="OCK75785.1"/>
    </source>
</evidence>
<feature type="transmembrane region" description="Helical" evidence="5">
    <location>
        <begin position="152"/>
        <end position="174"/>
    </location>
</feature>
<evidence type="ECO:0000313" key="7">
    <source>
        <dbReference type="Proteomes" id="UP000250266"/>
    </source>
</evidence>
<feature type="transmembrane region" description="Helical" evidence="5">
    <location>
        <begin position="120"/>
        <end position="140"/>
    </location>
</feature>
<reference evidence="6 7" key="1">
    <citation type="journal article" date="2016" name="Nat. Commun.">
        <title>Ectomycorrhizal ecology is imprinted in the genome of the dominant symbiotic fungus Cenococcum geophilum.</title>
        <authorList>
            <consortium name="DOE Joint Genome Institute"/>
            <person name="Peter M."/>
            <person name="Kohler A."/>
            <person name="Ohm R.A."/>
            <person name="Kuo A."/>
            <person name="Krutzmann J."/>
            <person name="Morin E."/>
            <person name="Arend M."/>
            <person name="Barry K.W."/>
            <person name="Binder M."/>
            <person name="Choi C."/>
            <person name="Clum A."/>
            <person name="Copeland A."/>
            <person name="Grisel N."/>
            <person name="Haridas S."/>
            <person name="Kipfer T."/>
            <person name="LaButti K."/>
            <person name="Lindquist E."/>
            <person name="Lipzen A."/>
            <person name="Maire R."/>
            <person name="Meier B."/>
            <person name="Mihaltcheva S."/>
            <person name="Molinier V."/>
            <person name="Murat C."/>
            <person name="Poggeler S."/>
            <person name="Quandt C.A."/>
            <person name="Sperisen C."/>
            <person name="Tritt A."/>
            <person name="Tisserant E."/>
            <person name="Crous P.W."/>
            <person name="Henrissat B."/>
            <person name="Nehls U."/>
            <person name="Egli S."/>
            <person name="Spatafora J.W."/>
            <person name="Grigoriev I.V."/>
            <person name="Martin F.M."/>
        </authorList>
    </citation>
    <scope>NUCLEOTIDE SEQUENCE [LARGE SCALE GENOMIC DNA]</scope>
    <source>
        <strain evidence="6 7">CBS 459.81</strain>
    </source>
</reference>
<dbReference type="PANTHER" id="PTHR11785">
    <property type="entry name" value="AMINO ACID TRANSPORTER"/>
    <property type="match status" value="1"/>
</dbReference>
<dbReference type="GO" id="GO:0016020">
    <property type="term" value="C:membrane"/>
    <property type="evidence" value="ECO:0007669"/>
    <property type="project" value="UniProtKB-SubCell"/>
</dbReference>
<proteinExistence type="predicted"/>
<dbReference type="PANTHER" id="PTHR11785:SF382">
    <property type="entry name" value="LOW-AFFINITY METHIONINE PERMEASE"/>
    <property type="match status" value="1"/>
</dbReference>